<evidence type="ECO:0000313" key="3">
    <source>
        <dbReference type="Proteomes" id="UP000321947"/>
    </source>
</evidence>
<dbReference type="Proteomes" id="UP000321947">
    <property type="component" value="Unassembled WGS sequence"/>
</dbReference>
<comment type="caution">
    <text evidence="2">The sequence shown here is derived from an EMBL/GenBank/DDBJ whole genome shotgun (WGS) entry which is preliminary data.</text>
</comment>
<sequence length="165" mass="17690">MLDRVGFTHERGASFRTRATRRVCGLLGSRGGCSTGSGLRMNEARVSGLERRDGFAGYSGRGADARPAVLGDGLQMGFQLARRGGFRSARATACRRGVRLARHGGFRSAKATACGRESSAAGLRGFVTPDSLRRRGTDKEPTRDYGWAPVRTGWTPTARAAARRS</sequence>
<feature type="compositionally biased region" description="Basic and acidic residues" evidence="1">
    <location>
        <begin position="131"/>
        <end position="143"/>
    </location>
</feature>
<dbReference type="EMBL" id="SSTD01004842">
    <property type="protein sequence ID" value="TYK22771.1"/>
    <property type="molecule type" value="Genomic_DNA"/>
</dbReference>
<dbReference type="AlphaFoldDB" id="A0A5D3DGF0"/>
<feature type="region of interest" description="Disordered" evidence="1">
    <location>
        <begin position="129"/>
        <end position="151"/>
    </location>
</feature>
<evidence type="ECO:0000256" key="1">
    <source>
        <dbReference type="SAM" id="MobiDB-lite"/>
    </source>
</evidence>
<reference evidence="2 3" key="1">
    <citation type="submission" date="2019-08" db="EMBL/GenBank/DDBJ databases">
        <title>Draft genome sequences of two oriental melons (Cucumis melo L. var makuwa).</title>
        <authorList>
            <person name="Kwon S.-Y."/>
        </authorList>
    </citation>
    <scope>NUCLEOTIDE SEQUENCE [LARGE SCALE GENOMIC DNA]</scope>
    <source>
        <strain evidence="3">cv. Chang Bougi</strain>
        <tissue evidence="2">Leaf</tissue>
    </source>
</reference>
<name>A0A5D3DGF0_CUCMM</name>
<protein>
    <submittedName>
        <fullName evidence="2">Uncharacterized protein</fullName>
    </submittedName>
</protein>
<gene>
    <name evidence="2" type="ORF">E5676_scaffold311G00040</name>
</gene>
<organism evidence="2 3">
    <name type="scientific">Cucumis melo var. makuwa</name>
    <name type="common">Oriental melon</name>
    <dbReference type="NCBI Taxonomy" id="1194695"/>
    <lineage>
        <taxon>Eukaryota</taxon>
        <taxon>Viridiplantae</taxon>
        <taxon>Streptophyta</taxon>
        <taxon>Embryophyta</taxon>
        <taxon>Tracheophyta</taxon>
        <taxon>Spermatophyta</taxon>
        <taxon>Magnoliopsida</taxon>
        <taxon>eudicotyledons</taxon>
        <taxon>Gunneridae</taxon>
        <taxon>Pentapetalae</taxon>
        <taxon>rosids</taxon>
        <taxon>fabids</taxon>
        <taxon>Cucurbitales</taxon>
        <taxon>Cucurbitaceae</taxon>
        <taxon>Benincaseae</taxon>
        <taxon>Cucumis</taxon>
    </lineage>
</organism>
<evidence type="ECO:0000313" key="2">
    <source>
        <dbReference type="EMBL" id="TYK22771.1"/>
    </source>
</evidence>
<proteinExistence type="predicted"/>
<accession>A0A5D3DGF0</accession>